<dbReference type="PANTHER" id="PTHR33204:SF18">
    <property type="entry name" value="TRANSCRIPTIONAL REGULATORY PROTEIN"/>
    <property type="match status" value="1"/>
</dbReference>
<keyword evidence="3" id="KW-0804">Transcription</keyword>
<dbReference type="InterPro" id="IPR036388">
    <property type="entry name" value="WH-like_DNA-bd_sf"/>
</dbReference>
<keyword evidence="6" id="KW-1185">Reference proteome</keyword>
<keyword evidence="2 5" id="KW-0238">DNA-binding</keyword>
<dbReference type="InterPro" id="IPR036390">
    <property type="entry name" value="WH_DNA-bd_sf"/>
</dbReference>
<evidence type="ECO:0000256" key="2">
    <source>
        <dbReference type="ARBA" id="ARBA00023125"/>
    </source>
</evidence>
<feature type="domain" description="HTH hxlR-type" evidence="4">
    <location>
        <begin position="1"/>
        <end position="89"/>
    </location>
</feature>
<reference evidence="5 6" key="1">
    <citation type="submission" date="2020-08" db="EMBL/GenBank/DDBJ databases">
        <title>Genomic Encyclopedia of Type Strains, Phase IV (KMG-IV): sequencing the most valuable type-strain genomes for metagenomic binning, comparative biology and taxonomic classification.</title>
        <authorList>
            <person name="Goeker M."/>
        </authorList>
    </citation>
    <scope>NUCLEOTIDE SEQUENCE [LARGE SCALE GENOMIC DNA]</scope>
    <source>
        <strain evidence="5 6">DSM 27939</strain>
    </source>
</reference>
<evidence type="ECO:0000256" key="1">
    <source>
        <dbReference type="ARBA" id="ARBA00023015"/>
    </source>
</evidence>
<dbReference type="GO" id="GO:0003677">
    <property type="term" value="F:DNA binding"/>
    <property type="evidence" value="ECO:0007669"/>
    <property type="project" value="UniProtKB-KW"/>
</dbReference>
<dbReference type="InterPro" id="IPR002577">
    <property type="entry name" value="HTH_HxlR"/>
</dbReference>
<accession>A0A7W8K138</accession>
<dbReference type="Gene3D" id="1.10.10.10">
    <property type="entry name" value="Winged helix-like DNA-binding domain superfamily/Winged helix DNA-binding domain"/>
    <property type="match status" value="1"/>
</dbReference>
<keyword evidence="1" id="KW-0805">Transcription regulation</keyword>
<dbReference type="PROSITE" id="PS51118">
    <property type="entry name" value="HTH_HXLR"/>
    <property type="match status" value="1"/>
</dbReference>
<dbReference type="PANTHER" id="PTHR33204">
    <property type="entry name" value="TRANSCRIPTIONAL REGULATOR, MARR FAMILY"/>
    <property type="match status" value="1"/>
</dbReference>
<evidence type="ECO:0000259" key="4">
    <source>
        <dbReference type="PROSITE" id="PS51118"/>
    </source>
</evidence>
<evidence type="ECO:0000256" key="3">
    <source>
        <dbReference type="ARBA" id="ARBA00023163"/>
    </source>
</evidence>
<dbReference type="Pfam" id="PF01638">
    <property type="entry name" value="HxlR"/>
    <property type="match status" value="1"/>
</dbReference>
<dbReference type="Proteomes" id="UP000552709">
    <property type="component" value="Unassembled WGS sequence"/>
</dbReference>
<organism evidence="5 6">
    <name type="scientific">Deinococcus humi</name>
    <dbReference type="NCBI Taxonomy" id="662880"/>
    <lineage>
        <taxon>Bacteria</taxon>
        <taxon>Thermotogati</taxon>
        <taxon>Deinococcota</taxon>
        <taxon>Deinococci</taxon>
        <taxon>Deinococcales</taxon>
        <taxon>Deinococcaceae</taxon>
        <taxon>Deinococcus</taxon>
    </lineage>
</organism>
<protein>
    <submittedName>
        <fullName evidence="5">DNA-binding HxlR family transcriptional regulator</fullName>
    </submittedName>
</protein>
<comment type="caution">
    <text evidence="5">The sequence shown here is derived from an EMBL/GenBank/DDBJ whole genome shotgun (WGS) entry which is preliminary data.</text>
</comment>
<name>A0A7W8K138_9DEIO</name>
<dbReference type="AlphaFoldDB" id="A0A7W8K138"/>
<dbReference type="SUPFAM" id="SSF46785">
    <property type="entry name" value="Winged helix' DNA-binding domain"/>
    <property type="match status" value="1"/>
</dbReference>
<dbReference type="EMBL" id="JACHFL010000020">
    <property type="protein sequence ID" value="MBB5365643.1"/>
    <property type="molecule type" value="Genomic_DNA"/>
</dbReference>
<evidence type="ECO:0000313" key="6">
    <source>
        <dbReference type="Proteomes" id="UP000552709"/>
    </source>
</evidence>
<evidence type="ECO:0000313" key="5">
    <source>
        <dbReference type="EMBL" id="MBB5365643.1"/>
    </source>
</evidence>
<sequence>MAVIEGKWTTLILRDLLSGTRRFGELRSSLSGISPKTLTDRLRDLEAQGVLTRQVFPEIPPRVEYTLTDKGRALGSVVRALAEWGAKWT</sequence>
<proteinExistence type="predicted"/>
<gene>
    <name evidence="5" type="ORF">HNQ08_004769</name>
</gene>